<protein>
    <submittedName>
        <fullName evidence="2">Uncharacterized protein</fullName>
    </submittedName>
</protein>
<evidence type="ECO:0000256" key="1">
    <source>
        <dbReference type="SAM" id="Phobius"/>
    </source>
</evidence>
<organism evidence="2 3">
    <name type="scientific">Candidatus Taylorbacteria bacterium RIFCSPLOWO2_02_FULL_46_40</name>
    <dbReference type="NCBI Taxonomy" id="1802329"/>
    <lineage>
        <taxon>Bacteria</taxon>
        <taxon>Candidatus Tayloriibacteriota</taxon>
    </lineage>
</organism>
<evidence type="ECO:0000313" key="2">
    <source>
        <dbReference type="EMBL" id="OHA39930.1"/>
    </source>
</evidence>
<keyword evidence="1" id="KW-1133">Transmembrane helix</keyword>
<dbReference type="Pfam" id="PF09136">
    <property type="entry name" value="Glucodextran_B"/>
    <property type="match status" value="1"/>
</dbReference>
<dbReference type="InterPro" id="IPR013783">
    <property type="entry name" value="Ig-like_fold"/>
</dbReference>
<dbReference type="EMBL" id="MHSH01000060">
    <property type="protein sequence ID" value="OHA39930.1"/>
    <property type="molecule type" value="Genomic_DNA"/>
</dbReference>
<evidence type="ECO:0000313" key="3">
    <source>
        <dbReference type="Proteomes" id="UP000176429"/>
    </source>
</evidence>
<dbReference type="Gene3D" id="2.60.40.10">
    <property type="entry name" value="Immunoglobulins"/>
    <property type="match status" value="1"/>
</dbReference>
<keyword evidence="1" id="KW-0472">Membrane</keyword>
<feature type="transmembrane region" description="Helical" evidence="1">
    <location>
        <begin position="21"/>
        <end position="41"/>
    </location>
</feature>
<name>A0A1G2NV22_9BACT</name>
<reference evidence="2 3" key="1">
    <citation type="journal article" date="2016" name="Nat. Commun.">
        <title>Thousands of microbial genomes shed light on interconnected biogeochemical processes in an aquifer system.</title>
        <authorList>
            <person name="Anantharaman K."/>
            <person name="Brown C.T."/>
            <person name="Hug L.A."/>
            <person name="Sharon I."/>
            <person name="Castelle C.J."/>
            <person name="Probst A.J."/>
            <person name="Thomas B.C."/>
            <person name="Singh A."/>
            <person name="Wilkins M.J."/>
            <person name="Karaoz U."/>
            <person name="Brodie E.L."/>
            <person name="Williams K.H."/>
            <person name="Hubbard S.S."/>
            <person name="Banfield J.F."/>
        </authorList>
    </citation>
    <scope>NUCLEOTIDE SEQUENCE [LARGE SCALE GENOMIC DNA]</scope>
</reference>
<proteinExistence type="predicted"/>
<dbReference type="Proteomes" id="UP000176429">
    <property type="component" value="Unassembled WGS sequence"/>
</dbReference>
<gene>
    <name evidence="2" type="ORF">A3H68_02635</name>
</gene>
<accession>A0A1G2NV22</accession>
<comment type="caution">
    <text evidence="2">The sequence shown here is derived from an EMBL/GenBank/DDBJ whole genome shotgun (WGS) entry which is preliminary data.</text>
</comment>
<dbReference type="AlphaFoldDB" id="A0A1G2NV22"/>
<keyword evidence="1" id="KW-0812">Transmembrane</keyword>
<sequence length="148" mass="16844">MTMTGENQKKKHFTHHLKVSCFVLFFTAIALYAVFESRWLLSGPVLILTSPSDGEVFDSPLITVSGETKKISYIYLNDTRVYVDDYGKFSYEFLLIPGYNIITVKVLNRYGEEIIKTAEVVYKKDEGGKAALRETNIADRTLNTQNET</sequence>